<comment type="caution">
    <text evidence="1">The sequence shown here is derived from an EMBL/GenBank/DDBJ whole genome shotgun (WGS) entry which is preliminary data.</text>
</comment>
<accession>A0A813ED60</accession>
<organism evidence="1 3">
    <name type="scientific">Polarella glacialis</name>
    <name type="common">Dinoflagellate</name>
    <dbReference type="NCBI Taxonomy" id="89957"/>
    <lineage>
        <taxon>Eukaryota</taxon>
        <taxon>Sar</taxon>
        <taxon>Alveolata</taxon>
        <taxon>Dinophyceae</taxon>
        <taxon>Suessiales</taxon>
        <taxon>Suessiaceae</taxon>
        <taxon>Polarella</taxon>
    </lineage>
</organism>
<proteinExistence type="predicted"/>
<protein>
    <recommendedName>
        <fullName evidence="4">EF-hand domain-containing protein</fullName>
    </recommendedName>
</protein>
<dbReference type="Gene3D" id="1.10.238.10">
    <property type="entry name" value="EF-hand"/>
    <property type="match status" value="1"/>
</dbReference>
<dbReference type="Proteomes" id="UP000654075">
    <property type="component" value="Unassembled WGS sequence"/>
</dbReference>
<evidence type="ECO:0008006" key="4">
    <source>
        <dbReference type="Google" id="ProtNLM"/>
    </source>
</evidence>
<dbReference type="InterPro" id="IPR011992">
    <property type="entry name" value="EF-hand-dom_pair"/>
</dbReference>
<dbReference type="EMBL" id="CAJNNV010007917">
    <property type="protein sequence ID" value="CAE8595542.1"/>
    <property type="molecule type" value="Genomic_DNA"/>
</dbReference>
<dbReference type="EMBL" id="CAJNNV010028409">
    <property type="protein sequence ID" value="CAE8624487.1"/>
    <property type="molecule type" value="Genomic_DNA"/>
</dbReference>
<dbReference type="AlphaFoldDB" id="A0A813ED60"/>
<keyword evidence="3" id="KW-1185">Reference proteome</keyword>
<name>A0A813ED60_POLGL</name>
<evidence type="ECO:0000313" key="2">
    <source>
        <dbReference type="EMBL" id="CAE8624487.1"/>
    </source>
</evidence>
<evidence type="ECO:0000313" key="1">
    <source>
        <dbReference type="EMBL" id="CAE8595542.1"/>
    </source>
</evidence>
<reference evidence="1" key="1">
    <citation type="submission" date="2021-02" db="EMBL/GenBank/DDBJ databases">
        <authorList>
            <person name="Dougan E. K."/>
            <person name="Rhodes N."/>
            <person name="Thang M."/>
            <person name="Chan C."/>
        </authorList>
    </citation>
    <scope>NUCLEOTIDE SEQUENCE</scope>
</reference>
<dbReference type="SUPFAM" id="SSF47473">
    <property type="entry name" value="EF-hand"/>
    <property type="match status" value="1"/>
</dbReference>
<sequence>MRKLCATMNNDTKQHCDRLEIKIQAFQNPKLKQISHIFQHDHWLNNIHIRQPDYKELKQSLFGSQPAETPFVRLAIFFNCCERCGESVRRIIAALDCGGKGFLTLEDWISGLDFLGYCHGCPKATFRELDCEGCGALDLESLEEFLLDELPMRYRANSGRSMVRGMTLKQG</sequence>
<evidence type="ECO:0000313" key="3">
    <source>
        <dbReference type="Proteomes" id="UP000654075"/>
    </source>
</evidence>
<gene>
    <name evidence="1" type="ORF">PGLA1383_LOCUS14052</name>
    <name evidence="2" type="ORF">PGLA1383_LOCUS41603</name>
</gene>